<organism evidence="3 4">
    <name type="scientific">Apodospora peruviana</name>
    <dbReference type="NCBI Taxonomy" id="516989"/>
    <lineage>
        <taxon>Eukaryota</taxon>
        <taxon>Fungi</taxon>
        <taxon>Dikarya</taxon>
        <taxon>Ascomycota</taxon>
        <taxon>Pezizomycotina</taxon>
        <taxon>Sordariomycetes</taxon>
        <taxon>Sordariomycetidae</taxon>
        <taxon>Sordariales</taxon>
        <taxon>Lasiosphaeriaceae</taxon>
        <taxon>Apodospora</taxon>
    </lineage>
</organism>
<feature type="compositionally biased region" description="Basic and acidic residues" evidence="1">
    <location>
        <begin position="72"/>
        <end position="83"/>
    </location>
</feature>
<evidence type="ECO:0000256" key="2">
    <source>
        <dbReference type="SAM" id="SignalP"/>
    </source>
</evidence>
<protein>
    <submittedName>
        <fullName evidence="3">Uncharacterized protein</fullName>
    </submittedName>
</protein>
<accession>A0AAE0IK54</accession>
<keyword evidence="4" id="KW-1185">Reference proteome</keyword>
<dbReference type="EMBL" id="JAUEDM010000002">
    <property type="protein sequence ID" value="KAK3325851.1"/>
    <property type="molecule type" value="Genomic_DNA"/>
</dbReference>
<dbReference type="Proteomes" id="UP001283341">
    <property type="component" value="Unassembled WGS sequence"/>
</dbReference>
<proteinExistence type="predicted"/>
<dbReference type="AlphaFoldDB" id="A0AAE0IK54"/>
<evidence type="ECO:0000256" key="1">
    <source>
        <dbReference type="SAM" id="MobiDB-lite"/>
    </source>
</evidence>
<evidence type="ECO:0000313" key="3">
    <source>
        <dbReference type="EMBL" id="KAK3325851.1"/>
    </source>
</evidence>
<comment type="caution">
    <text evidence="3">The sequence shown here is derived from an EMBL/GenBank/DDBJ whole genome shotgun (WGS) entry which is preliminary data.</text>
</comment>
<feature type="chain" id="PRO_5041969357" evidence="2">
    <location>
        <begin position="28"/>
        <end position="138"/>
    </location>
</feature>
<reference evidence="3" key="1">
    <citation type="journal article" date="2023" name="Mol. Phylogenet. Evol.">
        <title>Genome-scale phylogeny and comparative genomics of the fungal order Sordariales.</title>
        <authorList>
            <person name="Hensen N."/>
            <person name="Bonometti L."/>
            <person name="Westerberg I."/>
            <person name="Brannstrom I.O."/>
            <person name="Guillou S."/>
            <person name="Cros-Aarteil S."/>
            <person name="Calhoun S."/>
            <person name="Haridas S."/>
            <person name="Kuo A."/>
            <person name="Mondo S."/>
            <person name="Pangilinan J."/>
            <person name="Riley R."/>
            <person name="LaButti K."/>
            <person name="Andreopoulos B."/>
            <person name="Lipzen A."/>
            <person name="Chen C."/>
            <person name="Yan M."/>
            <person name="Daum C."/>
            <person name="Ng V."/>
            <person name="Clum A."/>
            <person name="Steindorff A."/>
            <person name="Ohm R.A."/>
            <person name="Martin F."/>
            <person name="Silar P."/>
            <person name="Natvig D.O."/>
            <person name="Lalanne C."/>
            <person name="Gautier V."/>
            <person name="Ament-Velasquez S.L."/>
            <person name="Kruys A."/>
            <person name="Hutchinson M.I."/>
            <person name="Powell A.J."/>
            <person name="Barry K."/>
            <person name="Miller A.N."/>
            <person name="Grigoriev I.V."/>
            <person name="Debuchy R."/>
            <person name="Gladieux P."/>
            <person name="Hiltunen Thoren M."/>
            <person name="Johannesson H."/>
        </authorList>
    </citation>
    <scope>NUCLEOTIDE SEQUENCE</scope>
    <source>
        <strain evidence="3">CBS 118394</strain>
    </source>
</reference>
<feature type="region of interest" description="Disordered" evidence="1">
    <location>
        <begin position="42"/>
        <end position="138"/>
    </location>
</feature>
<evidence type="ECO:0000313" key="4">
    <source>
        <dbReference type="Proteomes" id="UP001283341"/>
    </source>
</evidence>
<feature type="signal peptide" evidence="2">
    <location>
        <begin position="1"/>
        <end position="27"/>
    </location>
</feature>
<feature type="compositionally biased region" description="Basic residues" evidence="1">
    <location>
        <begin position="129"/>
        <end position="138"/>
    </location>
</feature>
<sequence>MHRQSSSGLLLLPLLLALLHTAGGATASKKVLAGKEGGETYIVMTEQPQPQQPVDDDTETHAMRSIGVVPVSERDFDPDKQPEEDGGSGDDVWASLRDGDAHGGAPPGAPGALGHYPRPVPFRGSRPPAQHRKKKGRR</sequence>
<gene>
    <name evidence="3" type="ORF">B0H66DRAFT_529871</name>
</gene>
<reference evidence="3" key="2">
    <citation type="submission" date="2023-06" db="EMBL/GenBank/DDBJ databases">
        <authorList>
            <consortium name="Lawrence Berkeley National Laboratory"/>
            <person name="Haridas S."/>
            <person name="Hensen N."/>
            <person name="Bonometti L."/>
            <person name="Westerberg I."/>
            <person name="Brannstrom I.O."/>
            <person name="Guillou S."/>
            <person name="Cros-Aarteil S."/>
            <person name="Calhoun S."/>
            <person name="Kuo A."/>
            <person name="Mondo S."/>
            <person name="Pangilinan J."/>
            <person name="Riley R."/>
            <person name="Labutti K."/>
            <person name="Andreopoulos B."/>
            <person name="Lipzen A."/>
            <person name="Chen C."/>
            <person name="Yanf M."/>
            <person name="Daum C."/>
            <person name="Ng V."/>
            <person name="Clum A."/>
            <person name="Steindorff A."/>
            <person name="Ohm R."/>
            <person name="Martin F."/>
            <person name="Silar P."/>
            <person name="Natvig D."/>
            <person name="Lalanne C."/>
            <person name="Gautier V."/>
            <person name="Ament-Velasquez S.L."/>
            <person name="Kruys A."/>
            <person name="Hutchinson M.I."/>
            <person name="Powell A.J."/>
            <person name="Barry K."/>
            <person name="Miller A.N."/>
            <person name="Grigoriev I.V."/>
            <person name="Debuchy R."/>
            <person name="Gladieux P."/>
            <person name="Thoren M.H."/>
            <person name="Johannesson H."/>
        </authorList>
    </citation>
    <scope>NUCLEOTIDE SEQUENCE</scope>
    <source>
        <strain evidence="3">CBS 118394</strain>
    </source>
</reference>
<name>A0AAE0IK54_9PEZI</name>
<keyword evidence="2" id="KW-0732">Signal</keyword>